<dbReference type="SUPFAM" id="SSF54909">
    <property type="entry name" value="Dimeric alpha+beta barrel"/>
    <property type="match status" value="1"/>
</dbReference>
<dbReference type="Gene3D" id="3.30.70.1060">
    <property type="entry name" value="Dimeric alpha+beta barrel"/>
    <property type="match status" value="1"/>
</dbReference>
<gene>
    <name evidence="1" type="ORF">D5S18_21550</name>
</gene>
<dbReference type="InterPro" id="IPR011008">
    <property type="entry name" value="Dimeric_a/b-barrel"/>
</dbReference>
<name>A0A3A4K1V8_9NOCA</name>
<dbReference type="RefSeq" id="WP_120042826.1">
    <property type="nucleotide sequence ID" value="NZ_QZFU01000023.1"/>
</dbReference>
<proteinExistence type="predicted"/>
<sequence length="103" mass="10723">MRFLLTVYADGAPDAAEFLAAVRDSGELIDGHQLADPSTGVLVRAAGLVAEGSYLDSPVDLAAYYLLDCEDRDRAARLAALLPAAGCDAVEVRPVMAAAGLEM</sequence>
<dbReference type="OrthoDB" id="668782at2"/>
<comment type="caution">
    <text evidence="1">The sequence shown here is derived from an EMBL/GenBank/DDBJ whole genome shotgun (WGS) entry which is preliminary data.</text>
</comment>
<evidence type="ECO:0000313" key="2">
    <source>
        <dbReference type="Proteomes" id="UP000266677"/>
    </source>
</evidence>
<evidence type="ECO:0008006" key="3">
    <source>
        <dbReference type="Google" id="ProtNLM"/>
    </source>
</evidence>
<protein>
    <recommendedName>
        <fullName evidence="3">YCII-related domain-containing protein</fullName>
    </recommendedName>
</protein>
<dbReference type="Proteomes" id="UP000266677">
    <property type="component" value="Unassembled WGS sequence"/>
</dbReference>
<dbReference type="EMBL" id="QZFU01000023">
    <property type="protein sequence ID" value="RJO73750.1"/>
    <property type="molecule type" value="Genomic_DNA"/>
</dbReference>
<organism evidence="1 2">
    <name type="scientific">Nocardia panacis</name>
    <dbReference type="NCBI Taxonomy" id="2340916"/>
    <lineage>
        <taxon>Bacteria</taxon>
        <taxon>Bacillati</taxon>
        <taxon>Actinomycetota</taxon>
        <taxon>Actinomycetes</taxon>
        <taxon>Mycobacteriales</taxon>
        <taxon>Nocardiaceae</taxon>
        <taxon>Nocardia</taxon>
    </lineage>
</organism>
<accession>A0A3A4K1V8</accession>
<reference evidence="1 2" key="1">
    <citation type="submission" date="2018-09" db="EMBL/GenBank/DDBJ databases">
        <title>YIM PH21274 draft genome.</title>
        <authorList>
            <person name="Miao C."/>
        </authorList>
    </citation>
    <scope>NUCLEOTIDE SEQUENCE [LARGE SCALE GENOMIC DNA]</scope>
    <source>
        <strain evidence="1 2">YIM PH 21724</strain>
    </source>
</reference>
<keyword evidence="2" id="KW-1185">Reference proteome</keyword>
<dbReference type="AlphaFoldDB" id="A0A3A4K1V8"/>
<evidence type="ECO:0000313" key="1">
    <source>
        <dbReference type="EMBL" id="RJO73750.1"/>
    </source>
</evidence>